<name>A0ACB9KMB4_BAUVA</name>
<evidence type="ECO:0000313" key="2">
    <source>
        <dbReference type="Proteomes" id="UP000828941"/>
    </source>
</evidence>
<proteinExistence type="predicted"/>
<evidence type="ECO:0000313" key="1">
    <source>
        <dbReference type="EMBL" id="KAI4298386.1"/>
    </source>
</evidence>
<reference evidence="1 2" key="1">
    <citation type="journal article" date="2022" name="DNA Res.">
        <title>Chromosomal-level genome assembly of the orchid tree Bauhinia variegata (Leguminosae; Cercidoideae) supports the allotetraploid origin hypothesis of Bauhinia.</title>
        <authorList>
            <person name="Zhong Y."/>
            <person name="Chen Y."/>
            <person name="Zheng D."/>
            <person name="Pang J."/>
            <person name="Liu Y."/>
            <person name="Luo S."/>
            <person name="Meng S."/>
            <person name="Qian L."/>
            <person name="Wei D."/>
            <person name="Dai S."/>
            <person name="Zhou R."/>
        </authorList>
    </citation>
    <scope>NUCLEOTIDE SEQUENCE [LARGE SCALE GENOMIC DNA]</scope>
    <source>
        <strain evidence="1">BV-YZ2020</strain>
    </source>
</reference>
<keyword evidence="2" id="KW-1185">Reference proteome</keyword>
<dbReference type="EMBL" id="CM039438">
    <property type="protein sequence ID" value="KAI4298386.1"/>
    <property type="molecule type" value="Genomic_DNA"/>
</dbReference>
<sequence>MGNRASSQLESRGGTGSFCWQTTVNIIHSDGRLEQLKEKMKAEHFLSQNPNCFMCCSESMFVGSLIPRVDPSEELQLDHIYFLMPLSKSHVPLSLEDLCKLAIKAHAALAHSRPQLSVLKSSFSQTNCLRHPLSPKGIPIQFLGLC</sequence>
<comment type="caution">
    <text evidence="1">The sequence shown here is derived from an EMBL/GenBank/DDBJ whole genome shotgun (WGS) entry which is preliminary data.</text>
</comment>
<accession>A0ACB9KMB4</accession>
<dbReference type="Proteomes" id="UP000828941">
    <property type="component" value="Chromosome 13"/>
</dbReference>
<protein>
    <submittedName>
        <fullName evidence="1">Uncharacterized protein</fullName>
    </submittedName>
</protein>
<organism evidence="1 2">
    <name type="scientific">Bauhinia variegata</name>
    <name type="common">Purple orchid tree</name>
    <name type="synonym">Phanera variegata</name>
    <dbReference type="NCBI Taxonomy" id="167791"/>
    <lineage>
        <taxon>Eukaryota</taxon>
        <taxon>Viridiplantae</taxon>
        <taxon>Streptophyta</taxon>
        <taxon>Embryophyta</taxon>
        <taxon>Tracheophyta</taxon>
        <taxon>Spermatophyta</taxon>
        <taxon>Magnoliopsida</taxon>
        <taxon>eudicotyledons</taxon>
        <taxon>Gunneridae</taxon>
        <taxon>Pentapetalae</taxon>
        <taxon>rosids</taxon>
        <taxon>fabids</taxon>
        <taxon>Fabales</taxon>
        <taxon>Fabaceae</taxon>
        <taxon>Cercidoideae</taxon>
        <taxon>Cercideae</taxon>
        <taxon>Bauhiniinae</taxon>
        <taxon>Bauhinia</taxon>
    </lineage>
</organism>
<gene>
    <name evidence="1" type="ORF">L6164_031954</name>
</gene>